<sequence>MPHLQSSPLTKHPDTIRGGRAQSMASKSFSSSKLPKPFLLTYLLFLCLALLFLVLSSRPKPNPSASHRLLQNKVEVPVNGFDDHNIVAEKTKFKVGLVNVDHHDDRMATAYELLGLKESQTATVHVGFERVAENLKWEDFFPEWIDEDEKWGPPKCPEIPMPRLEDYDDLDVVIARVPCGMVKEIMIKEAGIRDVFRLQVNLVVANMVVGISGGRWGRHDVNRTVQVMFIGTCGPMVEIFRCDDVVRKEGDYWVYKPELRRLKQKVLMPFGSCELAPAPNYTQMTGKDHVRMRHFINSQYSTQRELRNSNAYHQTEAYVTVLHSSEAYVCGAIALAQSIIQSNSTKDLVLLADNSISSNSIRGLRAAGWKIKRIQRILSPFAKKGSYNEWNYSKLRVWQLIEYDKVIFIDADLLVLKNIDKFFAHPQLSAAPNDKVIFNSGVAVIEPSMCMFEDLMQKRFKLGSYNGGDQGFLNEVFTWWHRLPKKLNHLKVYGGKKAGEEDHDQHEMPKDVYAVHYLGLKPWMCYKDYDCNWDMLDHHPFASDSAHRRWWKVYEAMPKSLQPYCGLTAKMDARIRKWRGRAREAGFPDGHWRIKVTDRRRRHYVQ</sequence>
<dbReference type="GO" id="GO:0071555">
    <property type="term" value="P:cell wall organization"/>
    <property type="evidence" value="ECO:0007669"/>
    <property type="project" value="UniProtKB-KW"/>
</dbReference>
<evidence type="ECO:0000256" key="1">
    <source>
        <dbReference type="ARBA" id="ARBA00004323"/>
    </source>
</evidence>
<dbReference type="STRING" id="51240.A0A2I4HB28"/>
<dbReference type="InterPro" id="IPR050587">
    <property type="entry name" value="GNT1/Glycosyltrans_8"/>
</dbReference>
<keyword evidence="2" id="KW-0328">Glycosyltransferase</keyword>
<dbReference type="InterPro" id="IPR002495">
    <property type="entry name" value="Glyco_trans_8"/>
</dbReference>
<evidence type="ECO:0000256" key="6">
    <source>
        <dbReference type="ARBA" id="ARBA00022968"/>
    </source>
</evidence>
<dbReference type="FunCoup" id="A0A2I4HB28">
    <property type="interactions" value="94"/>
</dbReference>
<dbReference type="EC" id="2.4.1.-" evidence="12"/>
<proteinExistence type="inferred from homology"/>
<evidence type="ECO:0000256" key="5">
    <source>
        <dbReference type="ARBA" id="ARBA00022723"/>
    </source>
</evidence>
<dbReference type="Proteomes" id="UP000235220">
    <property type="component" value="Chromosome 11"/>
</dbReference>
<dbReference type="GO" id="GO:0046872">
    <property type="term" value="F:metal ion binding"/>
    <property type="evidence" value="ECO:0007669"/>
    <property type="project" value="UniProtKB-KW"/>
</dbReference>
<reference evidence="14" key="1">
    <citation type="submission" date="2025-08" db="UniProtKB">
        <authorList>
            <consortium name="RefSeq"/>
        </authorList>
    </citation>
    <scope>IDENTIFICATION</scope>
    <source>
        <tissue evidence="14">Leaves</tissue>
    </source>
</reference>
<dbReference type="KEGG" id="jre:109015318"/>
<dbReference type="GO" id="GO:0000139">
    <property type="term" value="C:Golgi membrane"/>
    <property type="evidence" value="ECO:0007669"/>
    <property type="project" value="UniProtKB-SubCell"/>
</dbReference>
<dbReference type="OrthoDB" id="2014201at2759"/>
<dbReference type="FunFam" id="3.90.550.10:FF:000018">
    <property type="entry name" value="Hexosyltransferase"/>
    <property type="match status" value="1"/>
</dbReference>
<gene>
    <name evidence="14" type="primary">LOC109015318</name>
</gene>
<keyword evidence="10" id="KW-0961">Cell wall biogenesis/degradation</keyword>
<evidence type="ECO:0000256" key="12">
    <source>
        <dbReference type="RuleBase" id="RU362027"/>
    </source>
</evidence>
<evidence type="ECO:0000256" key="9">
    <source>
        <dbReference type="ARBA" id="ARBA00023211"/>
    </source>
</evidence>
<evidence type="ECO:0000313" key="13">
    <source>
        <dbReference type="Proteomes" id="UP000235220"/>
    </source>
</evidence>
<name>A0A2I4HB28_JUGRE</name>
<comment type="subcellular location">
    <subcellularLocation>
        <location evidence="1">Golgi apparatus membrane</location>
        <topology evidence="1">Single-pass type II membrane protein</topology>
    </subcellularLocation>
</comment>
<evidence type="ECO:0000256" key="2">
    <source>
        <dbReference type="ARBA" id="ARBA00022676"/>
    </source>
</evidence>
<evidence type="ECO:0000256" key="10">
    <source>
        <dbReference type="ARBA" id="ARBA00023316"/>
    </source>
</evidence>
<keyword evidence="13" id="KW-1185">Reference proteome</keyword>
<accession>A0A2I4HB28</accession>
<keyword evidence="8" id="KW-0472">Membrane</keyword>
<dbReference type="PANTHER" id="PTHR11183">
    <property type="entry name" value="GLYCOGENIN SUBFAMILY MEMBER"/>
    <property type="match status" value="1"/>
</dbReference>
<dbReference type="GO" id="GO:0045492">
    <property type="term" value="P:xylan biosynthetic process"/>
    <property type="evidence" value="ECO:0000318"/>
    <property type="project" value="GO_Central"/>
</dbReference>
<dbReference type="SUPFAM" id="SSF53448">
    <property type="entry name" value="Nucleotide-diphospho-sugar transferases"/>
    <property type="match status" value="1"/>
</dbReference>
<dbReference type="Gramene" id="Jr11_02500_p1">
    <property type="protein sequence ID" value="cds.Jr11_02500_p1"/>
    <property type="gene ID" value="Jr11_02500"/>
</dbReference>
<keyword evidence="5" id="KW-0479">Metal-binding</keyword>
<keyword evidence="3" id="KW-0808">Transferase</keyword>
<dbReference type="AlphaFoldDB" id="A0A2I4HB28"/>
<dbReference type="GeneID" id="109015318"/>
<evidence type="ECO:0000256" key="11">
    <source>
        <dbReference type="ARBA" id="ARBA00038162"/>
    </source>
</evidence>
<protein>
    <recommendedName>
        <fullName evidence="12">Hexosyltransferase</fullName>
        <ecNumber evidence="12">2.4.1.-</ecNumber>
    </recommendedName>
</protein>
<keyword evidence="7" id="KW-1133">Transmembrane helix</keyword>
<evidence type="ECO:0000313" key="14">
    <source>
        <dbReference type="RefSeq" id="XP_018853340.2"/>
    </source>
</evidence>
<dbReference type="Gene3D" id="3.90.550.10">
    <property type="entry name" value="Spore Coat Polysaccharide Biosynthesis Protein SpsA, Chain A"/>
    <property type="match status" value="1"/>
</dbReference>
<evidence type="ECO:0000256" key="4">
    <source>
        <dbReference type="ARBA" id="ARBA00022692"/>
    </source>
</evidence>
<evidence type="ECO:0000256" key="3">
    <source>
        <dbReference type="ARBA" id="ARBA00022679"/>
    </source>
</evidence>
<evidence type="ECO:0000256" key="7">
    <source>
        <dbReference type="ARBA" id="ARBA00022989"/>
    </source>
</evidence>
<dbReference type="Pfam" id="PF01501">
    <property type="entry name" value="Glyco_transf_8"/>
    <property type="match status" value="2"/>
</dbReference>
<evidence type="ECO:0000256" key="8">
    <source>
        <dbReference type="ARBA" id="ARBA00023136"/>
    </source>
</evidence>
<keyword evidence="6" id="KW-0735">Signal-anchor</keyword>
<dbReference type="GO" id="GO:0016757">
    <property type="term" value="F:glycosyltransferase activity"/>
    <property type="evidence" value="ECO:0000318"/>
    <property type="project" value="GO_Central"/>
</dbReference>
<keyword evidence="9" id="KW-0464">Manganese</keyword>
<keyword evidence="4" id="KW-0812">Transmembrane</keyword>
<dbReference type="CDD" id="cd02537">
    <property type="entry name" value="GT8_Glycogenin"/>
    <property type="match status" value="1"/>
</dbReference>
<comment type="similarity">
    <text evidence="11">Belongs to the glycosyltransferase 8 family. Glycogenin subfamily.</text>
</comment>
<dbReference type="RefSeq" id="XP_018853340.2">
    <property type="nucleotide sequence ID" value="XM_018997795.2"/>
</dbReference>
<organism evidence="13 14">
    <name type="scientific">Juglans regia</name>
    <name type="common">English walnut</name>
    <dbReference type="NCBI Taxonomy" id="51240"/>
    <lineage>
        <taxon>Eukaryota</taxon>
        <taxon>Viridiplantae</taxon>
        <taxon>Streptophyta</taxon>
        <taxon>Embryophyta</taxon>
        <taxon>Tracheophyta</taxon>
        <taxon>Spermatophyta</taxon>
        <taxon>Magnoliopsida</taxon>
        <taxon>eudicotyledons</taxon>
        <taxon>Gunneridae</taxon>
        <taxon>Pentapetalae</taxon>
        <taxon>rosids</taxon>
        <taxon>fabids</taxon>
        <taxon>Fagales</taxon>
        <taxon>Juglandaceae</taxon>
        <taxon>Juglans</taxon>
    </lineage>
</organism>
<dbReference type="InterPro" id="IPR029044">
    <property type="entry name" value="Nucleotide-diphossugar_trans"/>
</dbReference>